<comment type="caution">
    <text evidence="1">The sequence shown here is derived from an EMBL/GenBank/DDBJ whole genome shotgun (WGS) entry which is preliminary data.</text>
</comment>
<keyword evidence="2" id="KW-1185">Reference proteome</keyword>
<evidence type="ECO:0000313" key="1">
    <source>
        <dbReference type="EMBL" id="KAI4342795.1"/>
    </source>
</evidence>
<organism evidence="1 2">
    <name type="scientific">Melastoma candidum</name>
    <dbReference type="NCBI Taxonomy" id="119954"/>
    <lineage>
        <taxon>Eukaryota</taxon>
        <taxon>Viridiplantae</taxon>
        <taxon>Streptophyta</taxon>
        <taxon>Embryophyta</taxon>
        <taxon>Tracheophyta</taxon>
        <taxon>Spermatophyta</taxon>
        <taxon>Magnoliopsida</taxon>
        <taxon>eudicotyledons</taxon>
        <taxon>Gunneridae</taxon>
        <taxon>Pentapetalae</taxon>
        <taxon>rosids</taxon>
        <taxon>malvids</taxon>
        <taxon>Myrtales</taxon>
        <taxon>Melastomataceae</taxon>
        <taxon>Melastomatoideae</taxon>
        <taxon>Melastomateae</taxon>
        <taxon>Melastoma</taxon>
    </lineage>
</organism>
<proteinExistence type="predicted"/>
<dbReference type="EMBL" id="CM042886">
    <property type="protein sequence ID" value="KAI4342795.1"/>
    <property type="molecule type" value="Genomic_DNA"/>
</dbReference>
<accession>A0ACB9P2I8</accession>
<protein>
    <submittedName>
        <fullName evidence="1">Uncharacterized protein</fullName>
    </submittedName>
</protein>
<gene>
    <name evidence="1" type="ORF">MLD38_027375</name>
</gene>
<sequence>MEGVLVRTTPDVWKYGLLKGCYGEQMHLFKDNHSVLRVSRRVRVRSITCRDAFQKGFAVSTTKNHSGKPFTKAGAVLTPVSDPAAIAKKVCADDFFFFGRLCR</sequence>
<dbReference type="Proteomes" id="UP001057402">
    <property type="component" value="Chromosome 7"/>
</dbReference>
<reference evidence="2" key="1">
    <citation type="journal article" date="2023" name="Front. Plant Sci.">
        <title>Chromosomal-level genome assembly of Melastoma candidum provides insights into trichome evolution.</title>
        <authorList>
            <person name="Zhong Y."/>
            <person name="Wu W."/>
            <person name="Sun C."/>
            <person name="Zou P."/>
            <person name="Liu Y."/>
            <person name="Dai S."/>
            <person name="Zhou R."/>
        </authorList>
    </citation>
    <scope>NUCLEOTIDE SEQUENCE [LARGE SCALE GENOMIC DNA]</scope>
</reference>
<name>A0ACB9P2I8_9MYRT</name>
<evidence type="ECO:0000313" key="2">
    <source>
        <dbReference type="Proteomes" id="UP001057402"/>
    </source>
</evidence>